<gene>
    <name evidence="1" type="primary">wzy</name>
</gene>
<accession>A0A2S1WLN7</accession>
<proteinExistence type="predicted"/>
<dbReference type="EMBL" id="MG867726">
    <property type="protein sequence ID" value="AWJ68082.1"/>
    <property type="molecule type" value="Genomic_DNA"/>
</dbReference>
<dbReference type="AlphaFoldDB" id="A0A2S1WLN7"/>
<sequence>MLNINIVASIVLFILSPLLGVLTAFLNFSKKNRNYIYFLISLIFFLVFLKSPPAFDAIRYLQMYDEVNLNTLTEYSNYYTFYLICYLFKFFSIPFYFIPSTFVFFYLLSLFKAFDLILINKKLFSGKEKLYCLFFILVLVVFSNPIYSSFVMRNSLALSLFIYALVCNLYNLKNRSYLFFALSTFFHFSFGFLALFFLLVNNIRISKIVSISLLVIGTFVSKYFLTFVISYIPFASLGDQYSSYLDYSQYSQYSNNMMIATYISYILKGGLILLIFFIKPLTAFDSKLLNIILWLLSLLGFLSISDSAIDRFSNLAFLLSLLFIFSNLKYAKYKFIYQFVIFVIFLCFLIILDIYMFRYSILKGNYIMSSLLSPFQFLFFTDGEYRDLLKYLNYDGTWK</sequence>
<name>A0A2S1WLN7_ACIBA</name>
<protein>
    <submittedName>
        <fullName evidence="1">Wzy</fullName>
    </submittedName>
</protein>
<evidence type="ECO:0000313" key="1">
    <source>
        <dbReference type="EMBL" id="AWJ68082.1"/>
    </source>
</evidence>
<organism evidence="1">
    <name type="scientific">Acinetobacter baumannii</name>
    <dbReference type="NCBI Taxonomy" id="470"/>
    <lineage>
        <taxon>Bacteria</taxon>
        <taxon>Pseudomonadati</taxon>
        <taxon>Pseudomonadota</taxon>
        <taxon>Gammaproteobacteria</taxon>
        <taxon>Moraxellales</taxon>
        <taxon>Moraxellaceae</taxon>
        <taxon>Acinetobacter</taxon>
        <taxon>Acinetobacter calcoaceticus/baumannii complex</taxon>
    </lineage>
</organism>
<dbReference type="InterPro" id="IPR049458">
    <property type="entry name" value="EpsG-like"/>
</dbReference>
<reference evidence="1" key="1">
    <citation type="submission" date="2018-01" db="EMBL/GenBank/DDBJ databases">
        <title>Structure and gene cluster of the K54 capsular polysaccharide of Acinetobacter baumannii RCH52 containing 5,7-di-N-acetyllegionaminic acid.</title>
        <authorList>
            <person name="Kasimova A.A."/>
            <person name="Kenyon J.J."/>
            <person name="Shashkov A.S."/>
            <person name="Shneider M.M."/>
            <person name="Arbatsky N.P."/>
            <person name="Popova A.V."/>
            <person name="Miroshnikov K.V."/>
            <person name="Hall R.M."/>
            <person name="Knirel Y.A."/>
        </authorList>
    </citation>
    <scope>NUCLEOTIDE SEQUENCE</scope>
    <source>
        <strain evidence="1">RCH52</strain>
    </source>
</reference>
<dbReference type="Pfam" id="PF14897">
    <property type="entry name" value="EpsG"/>
    <property type="match status" value="1"/>
</dbReference>